<organism evidence="8 9">
    <name type="scientific">Furculomyces boomerangus</name>
    <dbReference type="NCBI Taxonomy" id="61424"/>
    <lineage>
        <taxon>Eukaryota</taxon>
        <taxon>Fungi</taxon>
        <taxon>Fungi incertae sedis</taxon>
        <taxon>Zoopagomycota</taxon>
        <taxon>Kickxellomycotina</taxon>
        <taxon>Harpellomycetes</taxon>
        <taxon>Harpellales</taxon>
        <taxon>Harpellaceae</taxon>
        <taxon>Furculomyces</taxon>
    </lineage>
</organism>
<dbReference type="Gene3D" id="3.60.15.10">
    <property type="entry name" value="Ribonuclease Z/Hydroxyacylglutathione hydrolase-like"/>
    <property type="match status" value="1"/>
</dbReference>
<dbReference type="GO" id="GO:0006398">
    <property type="term" value="P:mRNA 3'-end processing by stem-loop binding and cleavage"/>
    <property type="evidence" value="ECO:0007669"/>
    <property type="project" value="InterPro"/>
</dbReference>
<name>A0A2T9Y6G3_9FUNG</name>
<dbReference type="CDD" id="cd16293">
    <property type="entry name" value="CPSF2-like_MBL-fold"/>
    <property type="match status" value="1"/>
</dbReference>
<dbReference type="SMART" id="SM01027">
    <property type="entry name" value="Beta-Casp"/>
    <property type="match status" value="1"/>
</dbReference>
<evidence type="ECO:0000256" key="3">
    <source>
        <dbReference type="ARBA" id="ARBA00023242"/>
    </source>
</evidence>
<dbReference type="Pfam" id="PF10996">
    <property type="entry name" value="Beta-Casp"/>
    <property type="match status" value="1"/>
</dbReference>
<comment type="subcellular location">
    <subcellularLocation>
        <location evidence="1 4">Nucleus</location>
    </subcellularLocation>
</comment>
<dbReference type="Pfam" id="PF13299">
    <property type="entry name" value="CPSF100_C"/>
    <property type="match status" value="1"/>
</dbReference>
<dbReference type="OrthoDB" id="64353at2759"/>
<feature type="region of interest" description="Disordered" evidence="6">
    <location>
        <begin position="494"/>
        <end position="517"/>
    </location>
</feature>
<evidence type="ECO:0000256" key="5">
    <source>
        <dbReference type="SAM" id="Coils"/>
    </source>
</evidence>
<comment type="similarity">
    <text evidence="4">Belongs to the metallo-beta-lactamase superfamily. RNA-metabolizing metallo-beta-lactamase-like family. CPSF2/YSH1 subfamily.</text>
</comment>
<evidence type="ECO:0000256" key="2">
    <source>
        <dbReference type="ARBA" id="ARBA00022664"/>
    </source>
</evidence>
<dbReference type="Proteomes" id="UP000245699">
    <property type="component" value="Unassembled WGS sequence"/>
</dbReference>
<feature type="compositionally biased region" description="Polar residues" evidence="6">
    <location>
        <begin position="661"/>
        <end position="672"/>
    </location>
</feature>
<dbReference type="GO" id="GO:0003723">
    <property type="term" value="F:RNA binding"/>
    <property type="evidence" value="ECO:0007669"/>
    <property type="project" value="UniProtKB-KW"/>
</dbReference>
<dbReference type="SUPFAM" id="SSF56281">
    <property type="entry name" value="Metallo-hydrolase/oxidoreductase"/>
    <property type="match status" value="1"/>
</dbReference>
<dbReference type="InterPro" id="IPR027075">
    <property type="entry name" value="CPSF2"/>
</dbReference>
<proteinExistence type="inferred from homology"/>
<sequence>MTSSIQFTALSGARGEGPFCYLLEIDDAKILLDCGGYGSISHQMLNNLKRVARQVDVVLFSHSTLSHLGGYPFAYKFLQMRCTAYATLPVYNMGKLSASSIVSSLKNESGLELTIDDVNEAFDHITALRYSQPTNLPGKCKEIVITAFAAGHTLGGSIWKIKKGSDEILYAVNYNHIRESHLNATSLLYRGQIVESITKPTLLITDTRNATRILPTQKSRKESFVDTIKTQVESGGNVLIPVDSASRVLELVYLLERYMDNLPTKNYRSSKNLNQVYLISRYGYSVFRYAKSMLEWMNENLANEFTGNRKNPFELKHIKIVRSVKSLERKLKKKFGPDSTINSVSGVVLLSYGENLDFGPSRNLFIKMSSSPNNLVILTHRGSSNSLSGQLYNIWLENAKSAENKDKSNLEGQNFAINQMTVPLGNIVNISNDIHVNLYKKIPLVGDELQEYLQNKQKLREEKEAQMALLLEENASEEELSDLDEDSMDIDQVPNLNQSEFSKKTSNSLVSNSKSNKLGSLSGNNKDYFKLSADKDIDYLLQNSETKKLLSGTSNDIYFSLNFNQKNSIVPSIHSNGASNHANKNILTKNQKIVLFPFSEKKKRVSDYGEVIDIEHFKKPTNIDSLAQNETAQNTDNGGSSINASGNIAQLMQSIYSIQHETNKGSQPQQNTKKPKKLKTDEFSSSSDESDSKVVEDSEDDGASIELLVNEHNKQAINQMEILGKRQQLKTSINNESNFDDFEMSVDSTAEKDNLNSENEEIGYKYIPSTKKLIFPSSNTTCKLVYYDFEGKADGRSVRNISTQIAPFRIVVVGGDENSTDYFCQQVSTNDRMTNSIFAPAVGEVLNVSTRAKAYSVRLSDSLLNSLKFNNIKPQIKQISSISSTGTKNRFTLFSKIDSLANKNTLQPGLVGISNENKTSLIGINDSGSKANELRLARVKGIWKINEDSNVPVLDLSNVEDRQIFNDVKFVGDLKLSMLKRSLEVNGISAHFQGDGILLCNDTVKVEKDDDGMVQINGDLSPEFFKIRSVLYNLLAAI</sequence>
<evidence type="ECO:0000259" key="7">
    <source>
        <dbReference type="SMART" id="SM01027"/>
    </source>
</evidence>
<dbReference type="InterPro" id="IPR022712">
    <property type="entry name" value="Beta_Casp"/>
</dbReference>
<keyword evidence="9" id="KW-1185">Reference proteome</keyword>
<dbReference type="InterPro" id="IPR025069">
    <property type="entry name" value="Cpsf2_C"/>
</dbReference>
<dbReference type="Pfam" id="PF16661">
    <property type="entry name" value="Lactamase_B_6"/>
    <property type="match status" value="1"/>
</dbReference>
<dbReference type="PANTHER" id="PTHR45922:SF1">
    <property type="entry name" value="CLEAVAGE AND POLYADENYLATION SPECIFICITY FACTOR SUBUNIT 2"/>
    <property type="match status" value="1"/>
</dbReference>
<keyword evidence="2 4" id="KW-0507">mRNA processing</keyword>
<dbReference type="InterPro" id="IPR036866">
    <property type="entry name" value="RibonucZ/Hydroxyglut_hydro"/>
</dbReference>
<reference evidence="8 9" key="1">
    <citation type="journal article" date="2018" name="MBio">
        <title>Comparative Genomics Reveals the Core Gene Toolbox for the Fungus-Insect Symbiosis.</title>
        <authorList>
            <person name="Wang Y."/>
            <person name="Stata M."/>
            <person name="Wang W."/>
            <person name="Stajich J.E."/>
            <person name="White M.M."/>
            <person name="Moncalvo J.M."/>
        </authorList>
    </citation>
    <scope>NUCLEOTIDE SEQUENCE [LARGE SCALE GENOMIC DNA]</scope>
    <source>
        <strain evidence="8 9">AUS-77-4</strain>
    </source>
</reference>
<evidence type="ECO:0000313" key="8">
    <source>
        <dbReference type="EMBL" id="PVU87922.1"/>
    </source>
</evidence>
<comment type="caution">
    <text evidence="8">The sequence shown here is derived from an EMBL/GenBank/DDBJ whole genome shotgun (WGS) entry which is preliminary data.</text>
</comment>
<evidence type="ECO:0000313" key="9">
    <source>
        <dbReference type="Proteomes" id="UP000245699"/>
    </source>
</evidence>
<feature type="compositionally biased region" description="Low complexity" evidence="6">
    <location>
        <begin position="504"/>
        <end position="517"/>
    </location>
</feature>
<accession>A0A2T9Y6G3</accession>
<evidence type="ECO:0000256" key="1">
    <source>
        <dbReference type="ARBA" id="ARBA00004123"/>
    </source>
</evidence>
<dbReference type="PANTHER" id="PTHR45922">
    <property type="entry name" value="CLEAVAGE AND POLYADENYLATION SPECIFICITY FACTOR SUBUNIT 2"/>
    <property type="match status" value="1"/>
</dbReference>
<evidence type="ECO:0000256" key="4">
    <source>
        <dbReference type="RuleBase" id="RU365006"/>
    </source>
</evidence>
<evidence type="ECO:0000256" key="6">
    <source>
        <dbReference type="SAM" id="MobiDB-lite"/>
    </source>
</evidence>
<protein>
    <recommendedName>
        <fullName evidence="4">Cleavage and polyadenylation specificity factor subunit 2</fullName>
    </recommendedName>
    <alternativeName>
        <fullName evidence="4">Cleavage and polyadenylation specificity factor 100 kDa subunit</fullName>
    </alternativeName>
</protein>
<dbReference type="AlphaFoldDB" id="A0A2T9Y6G3"/>
<keyword evidence="4" id="KW-0694">RNA-binding</keyword>
<feature type="domain" description="Beta-Casp" evidence="7">
    <location>
        <begin position="248"/>
        <end position="391"/>
    </location>
</feature>
<dbReference type="GO" id="GO:0005847">
    <property type="term" value="C:mRNA cleavage and polyadenylation specificity factor complex"/>
    <property type="evidence" value="ECO:0007669"/>
    <property type="project" value="InterPro"/>
</dbReference>
<feature type="region of interest" description="Disordered" evidence="6">
    <location>
        <begin position="661"/>
        <end position="699"/>
    </location>
</feature>
<dbReference type="STRING" id="61424.A0A2T9Y6G3"/>
<dbReference type="InterPro" id="IPR035639">
    <property type="entry name" value="CPSF2_MBL"/>
</dbReference>
<feature type="coiled-coil region" evidence="5">
    <location>
        <begin position="446"/>
        <end position="480"/>
    </location>
</feature>
<keyword evidence="5" id="KW-0175">Coiled coil</keyword>
<gene>
    <name evidence="8" type="ORF">BB559_005806</name>
</gene>
<dbReference type="EMBL" id="MBFT01000677">
    <property type="protein sequence ID" value="PVU87922.1"/>
    <property type="molecule type" value="Genomic_DNA"/>
</dbReference>
<keyword evidence="3 4" id="KW-0539">Nucleus</keyword>
<dbReference type="InterPro" id="IPR001279">
    <property type="entry name" value="Metallo-B-lactamas"/>
</dbReference>